<protein>
    <submittedName>
        <fullName evidence="1">Ferrochelatase</fullName>
    </submittedName>
</protein>
<proteinExistence type="predicted"/>
<reference evidence="1" key="1">
    <citation type="submission" date="2022-11" db="EMBL/GenBank/DDBJ databases">
        <title>Minimal conservation of predation-associated metabolite biosynthetic gene clusters underscores biosynthetic potential of Myxococcota including descriptions for ten novel species: Archangium lansinium sp. nov., Myxococcus landrumus sp. nov., Nannocystis bai.</title>
        <authorList>
            <person name="Ahearne A."/>
            <person name="Stevens C."/>
            <person name="Dowd S."/>
        </authorList>
    </citation>
    <scope>NUCLEOTIDE SEQUENCE</scope>
    <source>
        <strain evidence="1">Fl3</strain>
    </source>
</reference>
<evidence type="ECO:0000313" key="2">
    <source>
        <dbReference type="Proteomes" id="UP001164459"/>
    </source>
</evidence>
<organism evidence="1 2">
    <name type="scientific">Nannocystis punicea</name>
    <dbReference type="NCBI Taxonomy" id="2995304"/>
    <lineage>
        <taxon>Bacteria</taxon>
        <taxon>Pseudomonadati</taxon>
        <taxon>Myxococcota</taxon>
        <taxon>Polyangia</taxon>
        <taxon>Nannocystales</taxon>
        <taxon>Nannocystaceae</taxon>
        <taxon>Nannocystis</taxon>
    </lineage>
</organism>
<dbReference type="RefSeq" id="WP_269036489.1">
    <property type="nucleotide sequence ID" value="NZ_CP114040.1"/>
</dbReference>
<name>A0ABY7H4G6_9BACT</name>
<dbReference type="Proteomes" id="UP001164459">
    <property type="component" value="Chromosome"/>
</dbReference>
<accession>A0ABY7H4G6</accession>
<evidence type="ECO:0000313" key="1">
    <source>
        <dbReference type="EMBL" id="WAS94152.1"/>
    </source>
</evidence>
<sequence>MAMSWPGRSLAPGRANSRSAEEVAARVAAGARAAAELAATLREIEAAAAGAFPGNIFWDTELLAAELLRAGPGEIAAQGRRIAGLQALYGHTTAIRFRYVHDFLYGYDWAKWVQREPDERARVGPFAPAFIDHQERRARELEQLIAADDVVYPSLPEGQVRNPFPFSREPEAEALLLSDLAAARLLPVEAWDPAASPRWDRPYADLRTRRAAALGLLLPE</sequence>
<gene>
    <name evidence="1" type="ORF">O0S08_49145</name>
</gene>
<dbReference type="EMBL" id="CP114040">
    <property type="protein sequence ID" value="WAS94152.1"/>
    <property type="molecule type" value="Genomic_DNA"/>
</dbReference>
<keyword evidence="2" id="KW-1185">Reference proteome</keyword>